<proteinExistence type="predicted"/>
<accession>A0ACB8NEK8</accession>
<gene>
    <name evidence="1" type="ORF">KPL71_005473</name>
</gene>
<keyword evidence="2" id="KW-1185">Reference proteome</keyword>
<protein>
    <submittedName>
        <fullName evidence="1">Lipase 3 domain-containing protein</fullName>
    </submittedName>
</protein>
<organism evidence="1 2">
    <name type="scientific">Citrus sinensis</name>
    <name type="common">Sweet orange</name>
    <name type="synonym">Citrus aurantium var. sinensis</name>
    <dbReference type="NCBI Taxonomy" id="2711"/>
    <lineage>
        <taxon>Eukaryota</taxon>
        <taxon>Viridiplantae</taxon>
        <taxon>Streptophyta</taxon>
        <taxon>Embryophyta</taxon>
        <taxon>Tracheophyta</taxon>
        <taxon>Spermatophyta</taxon>
        <taxon>Magnoliopsida</taxon>
        <taxon>eudicotyledons</taxon>
        <taxon>Gunneridae</taxon>
        <taxon>Pentapetalae</taxon>
        <taxon>rosids</taxon>
        <taxon>malvids</taxon>
        <taxon>Sapindales</taxon>
        <taxon>Rutaceae</taxon>
        <taxon>Aurantioideae</taxon>
        <taxon>Citrus</taxon>
    </lineage>
</organism>
<comment type="caution">
    <text evidence="1">The sequence shown here is derived from an EMBL/GenBank/DDBJ whole genome shotgun (WGS) entry which is preliminary data.</text>
</comment>
<sequence length="510" mass="58243">MDVSHFKKEKTRKNRRGVWKWKLKISVTWNAIKKAILGTLKPQHFRLSCAPSTKQVSNVDHVHQDHLTIKPHRQANTRKKASSDPTKSLARLLLVPYTASDFIDYGDHMTPTKSPKENISAMWQVARASWFAKLGCRYNRHKLFQELGLVDQGYEVTKYIYSMSHVDVPKWFERSRLGCTWSKDSNWMGFVAVSNNKESQRIGRRDVVVSWRGTVAPTEWLTDLKAKLERFGSKNVKVQHGFLSIYKSKDKSTRYNKSSASEQVMQELDRLVNFFRGRGEMVSLTLTGHSLGGALALLNAYEAEISFSDVFINVISFGAPRVGNLAFKEKLNELGVKTLRVVNKQDIVPKLPGILFNEILHKFNPIMQRLNCVYRHVGTQLKLDKCRSPYLKDDTDFSGCHNLELYLGKNCGATVVPCHSCTQPLDLNRPHPSKKAKFRRNARRGLALVNKSSDMLIEELKIPEFWYQLPYKGLVLNKCGRRVKPGREPEDIPSPFSSELSSHFATSMST</sequence>
<reference evidence="2" key="1">
    <citation type="journal article" date="2023" name="Hortic. Res.">
        <title>A chromosome-level phased genome enabling allele-level studies in sweet orange: a case study on citrus Huanglongbing tolerance.</title>
        <authorList>
            <person name="Wu B."/>
            <person name="Yu Q."/>
            <person name="Deng Z."/>
            <person name="Duan Y."/>
            <person name="Luo F."/>
            <person name="Gmitter F. Jr."/>
        </authorList>
    </citation>
    <scope>NUCLEOTIDE SEQUENCE [LARGE SCALE GENOMIC DNA]</scope>
    <source>
        <strain evidence="2">cv. Valencia</strain>
    </source>
</reference>
<dbReference type="EMBL" id="CM039171">
    <property type="protein sequence ID" value="KAH9796272.1"/>
    <property type="molecule type" value="Genomic_DNA"/>
</dbReference>
<evidence type="ECO:0000313" key="2">
    <source>
        <dbReference type="Proteomes" id="UP000829398"/>
    </source>
</evidence>
<evidence type="ECO:0000313" key="1">
    <source>
        <dbReference type="EMBL" id="KAH9796272.1"/>
    </source>
</evidence>
<name>A0ACB8NEK8_CITSI</name>
<dbReference type="Proteomes" id="UP000829398">
    <property type="component" value="Chromosome 2"/>
</dbReference>